<dbReference type="InterPro" id="IPR002213">
    <property type="entry name" value="UDP_glucos_trans"/>
</dbReference>
<dbReference type="SUPFAM" id="SSF53756">
    <property type="entry name" value="UDP-Glycosyltransferase/glycogen phosphorylase"/>
    <property type="match status" value="1"/>
</dbReference>
<dbReference type="OrthoDB" id="5835829at2759"/>
<proteinExistence type="inferred from homology"/>
<organism evidence="5 6">
    <name type="scientific">Chionoecetes opilio</name>
    <name type="common">Atlantic snow crab</name>
    <name type="synonym">Cancer opilio</name>
    <dbReference type="NCBI Taxonomy" id="41210"/>
    <lineage>
        <taxon>Eukaryota</taxon>
        <taxon>Metazoa</taxon>
        <taxon>Ecdysozoa</taxon>
        <taxon>Arthropoda</taxon>
        <taxon>Crustacea</taxon>
        <taxon>Multicrustacea</taxon>
        <taxon>Malacostraca</taxon>
        <taxon>Eumalacostraca</taxon>
        <taxon>Eucarida</taxon>
        <taxon>Decapoda</taxon>
        <taxon>Pleocyemata</taxon>
        <taxon>Brachyura</taxon>
        <taxon>Eubrachyura</taxon>
        <taxon>Majoidea</taxon>
        <taxon>Majidae</taxon>
        <taxon>Chionoecetes</taxon>
    </lineage>
</organism>
<sequence length="147" mass="17105">MECRSWASQSPLTNTTICGWYSKRVGGASCIGEISPMTVFVILILQTMDDPRLKEDVQRRSRMMRDQPMSPGNWATYWIEYVLRHQGAAHLRSPTLHIPWYQLYNVDVWALLAAVIVVTSGLSFWLSYRILLFLVRCCFWSKKKKDD</sequence>
<evidence type="ECO:0000313" key="5">
    <source>
        <dbReference type="EMBL" id="KAG0726463.1"/>
    </source>
</evidence>
<dbReference type="InterPro" id="IPR050271">
    <property type="entry name" value="UDP-glycosyltransferase"/>
</dbReference>
<dbReference type="Proteomes" id="UP000770661">
    <property type="component" value="Unassembled WGS sequence"/>
</dbReference>
<dbReference type="AlphaFoldDB" id="A0A8J4YH74"/>
<dbReference type="EMBL" id="JACEEZ010004384">
    <property type="protein sequence ID" value="KAG0726463.1"/>
    <property type="molecule type" value="Genomic_DNA"/>
</dbReference>
<feature type="transmembrane region" description="Helical" evidence="4">
    <location>
        <begin position="108"/>
        <end position="135"/>
    </location>
</feature>
<evidence type="ECO:0000313" key="6">
    <source>
        <dbReference type="Proteomes" id="UP000770661"/>
    </source>
</evidence>
<keyword evidence="3" id="KW-0808">Transferase</keyword>
<keyword evidence="2" id="KW-0328">Glycosyltransferase</keyword>
<comment type="similarity">
    <text evidence="1">Belongs to the UDP-glycosyltransferase family.</text>
</comment>
<comment type="caution">
    <text evidence="5">The sequence shown here is derived from an EMBL/GenBank/DDBJ whole genome shotgun (WGS) entry which is preliminary data.</text>
</comment>
<keyword evidence="4" id="KW-0812">Transmembrane</keyword>
<evidence type="ECO:0000256" key="1">
    <source>
        <dbReference type="ARBA" id="ARBA00009995"/>
    </source>
</evidence>
<evidence type="ECO:0000256" key="2">
    <source>
        <dbReference type="ARBA" id="ARBA00022676"/>
    </source>
</evidence>
<keyword evidence="4" id="KW-0472">Membrane</keyword>
<dbReference type="PANTHER" id="PTHR48043">
    <property type="entry name" value="EG:EG0003.4 PROTEIN-RELATED"/>
    <property type="match status" value="1"/>
</dbReference>
<evidence type="ECO:0000256" key="4">
    <source>
        <dbReference type="SAM" id="Phobius"/>
    </source>
</evidence>
<keyword evidence="6" id="KW-1185">Reference proteome</keyword>
<evidence type="ECO:0000256" key="3">
    <source>
        <dbReference type="ARBA" id="ARBA00022679"/>
    </source>
</evidence>
<dbReference type="PANTHER" id="PTHR48043:SF145">
    <property type="entry name" value="FI06409P-RELATED"/>
    <property type="match status" value="1"/>
</dbReference>
<gene>
    <name evidence="5" type="primary">UGT2B17</name>
    <name evidence="5" type="ORF">GWK47_036504</name>
</gene>
<accession>A0A8J4YH74</accession>
<dbReference type="GO" id="GO:0008194">
    <property type="term" value="F:UDP-glycosyltransferase activity"/>
    <property type="evidence" value="ECO:0007669"/>
    <property type="project" value="InterPro"/>
</dbReference>
<protein>
    <submittedName>
        <fullName evidence="5">UDP-glucuronosyltransferase 2B13</fullName>
    </submittedName>
</protein>
<dbReference type="Pfam" id="PF00201">
    <property type="entry name" value="UDPGT"/>
    <property type="match status" value="1"/>
</dbReference>
<name>A0A8J4YH74_CHIOP</name>
<reference evidence="5" key="1">
    <citation type="submission" date="2020-07" db="EMBL/GenBank/DDBJ databases">
        <title>The High-quality genome of the commercially important snow crab, Chionoecetes opilio.</title>
        <authorList>
            <person name="Jeong J.-H."/>
            <person name="Ryu S."/>
        </authorList>
    </citation>
    <scope>NUCLEOTIDE SEQUENCE</scope>
    <source>
        <strain evidence="5">MADBK_172401_WGS</strain>
        <tissue evidence="5">Digestive gland</tissue>
    </source>
</reference>
<keyword evidence="4" id="KW-1133">Transmembrane helix</keyword>